<dbReference type="Proteomes" id="UP000199394">
    <property type="component" value="Unassembled WGS sequence"/>
</dbReference>
<keyword evidence="2" id="KW-1185">Reference proteome</keyword>
<reference evidence="1 2" key="1">
    <citation type="submission" date="2016-10" db="EMBL/GenBank/DDBJ databases">
        <authorList>
            <person name="de Groot N.N."/>
        </authorList>
    </citation>
    <scope>NUCLEOTIDE SEQUENCE [LARGE SCALE GENOMIC DNA]</scope>
    <source>
        <strain evidence="1 2">SR12</strain>
    </source>
</reference>
<organism evidence="1 2">
    <name type="scientific">Eubacterium aggregans</name>
    <dbReference type="NCBI Taxonomy" id="81409"/>
    <lineage>
        <taxon>Bacteria</taxon>
        <taxon>Bacillati</taxon>
        <taxon>Bacillota</taxon>
        <taxon>Clostridia</taxon>
        <taxon>Eubacteriales</taxon>
        <taxon>Eubacteriaceae</taxon>
        <taxon>Eubacterium</taxon>
    </lineage>
</organism>
<dbReference type="STRING" id="81409.SAMN04515656_104147"/>
<dbReference type="EMBL" id="FNRK01000004">
    <property type="protein sequence ID" value="SEA15971.1"/>
    <property type="molecule type" value="Genomic_DNA"/>
</dbReference>
<evidence type="ECO:0000313" key="1">
    <source>
        <dbReference type="EMBL" id="SEA15971.1"/>
    </source>
</evidence>
<dbReference type="AlphaFoldDB" id="A0A1H3YXP4"/>
<name>A0A1H3YXP4_9FIRM</name>
<evidence type="ECO:0000313" key="2">
    <source>
        <dbReference type="Proteomes" id="UP000199394"/>
    </source>
</evidence>
<protein>
    <submittedName>
        <fullName evidence="1">Uncharacterized protein</fullName>
    </submittedName>
</protein>
<proteinExistence type="predicted"/>
<accession>A0A1H3YXP4</accession>
<gene>
    <name evidence="1" type="ORF">SAMN04515656_104147</name>
</gene>
<sequence length="84" mass="9653">MLEAGRFRRAVVDVYEMDANDRLYQYWMHNVQGVSFEDYKAEVLMQAGLQSGPIEPVEQIITRSNDVLKQMSGGNLKEVSNQWA</sequence>